<protein>
    <submittedName>
        <fullName evidence="1">Uncharacterized protein</fullName>
    </submittedName>
</protein>
<evidence type="ECO:0000313" key="2">
    <source>
        <dbReference type="Proteomes" id="UP000050525"/>
    </source>
</evidence>
<name>A0A151MU80_ALLMI</name>
<dbReference type="Proteomes" id="UP000050525">
    <property type="component" value="Unassembled WGS sequence"/>
</dbReference>
<dbReference type="AlphaFoldDB" id="A0A151MU80"/>
<organism evidence="1 2">
    <name type="scientific">Alligator mississippiensis</name>
    <name type="common">American alligator</name>
    <dbReference type="NCBI Taxonomy" id="8496"/>
    <lineage>
        <taxon>Eukaryota</taxon>
        <taxon>Metazoa</taxon>
        <taxon>Chordata</taxon>
        <taxon>Craniata</taxon>
        <taxon>Vertebrata</taxon>
        <taxon>Euteleostomi</taxon>
        <taxon>Archelosauria</taxon>
        <taxon>Archosauria</taxon>
        <taxon>Crocodylia</taxon>
        <taxon>Alligatoridae</taxon>
        <taxon>Alligatorinae</taxon>
        <taxon>Alligator</taxon>
    </lineage>
</organism>
<sequence>MDKVAGITNYFLASLDDFSAKHKVLHVRRILQMSPWRRNNCARLCNRHVTDCPAGLDSYHSRGFRGPVL</sequence>
<accession>A0A151MU80</accession>
<dbReference type="EMBL" id="AKHW03005050">
    <property type="protein sequence ID" value="KYO28029.1"/>
    <property type="molecule type" value="Genomic_DNA"/>
</dbReference>
<evidence type="ECO:0000313" key="1">
    <source>
        <dbReference type="EMBL" id="KYO28029.1"/>
    </source>
</evidence>
<gene>
    <name evidence="1" type="ORF">Y1Q_0014212</name>
</gene>
<reference evidence="1 2" key="1">
    <citation type="journal article" date="2012" name="Genome Biol.">
        <title>Sequencing three crocodilian genomes to illuminate the evolution of archosaurs and amniotes.</title>
        <authorList>
            <person name="St John J.A."/>
            <person name="Braun E.L."/>
            <person name="Isberg S.R."/>
            <person name="Miles L.G."/>
            <person name="Chong A.Y."/>
            <person name="Gongora J."/>
            <person name="Dalzell P."/>
            <person name="Moran C."/>
            <person name="Bed'hom B."/>
            <person name="Abzhanov A."/>
            <person name="Burgess S.C."/>
            <person name="Cooksey A.M."/>
            <person name="Castoe T.A."/>
            <person name="Crawford N.G."/>
            <person name="Densmore L.D."/>
            <person name="Drew J.C."/>
            <person name="Edwards S.V."/>
            <person name="Faircloth B.C."/>
            <person name="Fujita M.K."/>
            <person name="Greenwold M.J."/>
            <person name="Hoffmann F.G."/>
            <person name="Howard J.M."/>
            <person name="Iguchi T."/>
            <person name="Janes D.E."/>
            <person name="Khan S.Y."/>
            <person name="Kohno S."/>
            <person name="de Koning A.J."/>
            <person name="Lance S.L."/>
            <person name="McCarthy F.M."/>
            <person name="McCormack J.E."/>
            <person name="Merchant M.E."/>
            <person name="Peterson D.G."/>
            <person name="Pollock D.D."/>
            <person name="Pourmand N."/>
            <person name="Raney B.J."/>
            <person name="Roessler K.A."/>
            <person name="Sanford J.R."/>
            <person name="Sawyer R.H."/>
            <person name="Schmidt C.J."/>
            <person name="Triplett E.W."/>
            <person name="Tuberville T.D."/>
            <person name="Venegas-Anaya M."/>
            <person name="Howard J.T."/>
            <person name="Jarvis E.D."/>
            <person name="Guillette L.J.Jr."/>
            <person name="Glenn T.C."/>
            <person name="Green R.E."/>
            <person name="Ray D.A."/>
        </authorList>
    </citation>
    <scope>NUCLEOTIDE SEQUENCE [LARGE SCALE GENOMIC DNA]</scope>
    <source>
        <strain evidence="1">KSC_2009_1</strain>
    </source>
</reference>
<proteinExistence type="predicted"/>
<keyword evidence="2" id="KW-1185">Reference proteome</keyword>
<comment type="caution">
    <text evidence="1">The sequence shown here is derived from an EMBL/GenBank/DDBJ whole genome shotgun (WGS) entry which is preliminary data.</text>
</comment>